<dbReference type="SUPFAM" id="SSF161098">
    <property type="entry name" value="MetI-like"/>
    <property type="match status" value="1"/>
</dbReference>
<keyword evidence="4 7" id="KW-0812">Transmembrane</keyword>
<dbReference type="PROSITE" id="PS50928">
    <property type="entry name" value="ABC_TM1"/>
    <property type="match status" value="1"/>
</dbReference>
<feature type="transmembrane region" description="Helical" evidence="7">
    <location>
        <begin position="181"/>
        <end position="203"/>
    </location>
</feature>
<feature type="transmembrane region" description="Helical" evidence="7">
    <location>
        <begin position="139"/>
        <end position="160"/>
    </location>
</feature>
<keyword evidence="10" id="KW-1185">Reference proteome</keyword>
<feature type="transmembrane region" description="Helical" evidence="7">
    <location>
        <begin position="108"/>
        <end position="127"/>
    </location>
</feature>
<evidence type="ECO:0000256" key="6">
    <source>
        <dbReference type="ARBA" id="ARBA00023136"/>
    </source>
</evidence>
<organism evidence="9 10">
    <name type="scientific">Paenibacillus qinlingensis</name>
    <dbReference type="NCBI Taxonomy" id="1837343"/>
    <lineage>
        <taxon>Bacteria</taxon>
        <taxon>Bacillati</taxon>
        <taxon>Bacillota</taxon>
        <taxon>Bacilli</taxon>
        <taxon>Bacillales</taxon>
        <taxon>Paenibacillaceae</taxon>
        <taxon>Paenibacillus</taxon>
    </lineage>
</organism>
<feature type="transmembrane region" description="Helical" evidence="7">
    <location>
        <begin position="258"/>
        <end position="275"/>
    </location>
</feature>
<evidence type="ECO:0000256" key="4">
    <source>
        <dbReference type="ARBA" id="ARBA00022692"/>
    </source>
</evidence>
<evidence type="ECO:0000256" key="7">
    <source>
        <dbReference type="RuleBase" id="RU363032"/>
    </source>
</evidence>
<evidence type="ECO:0000313" key="10">
    <source>
        <dbReference type="Proteomes" id="UP001267290"/>
    </source>
</evidence>
<evidence type="ECO:0000313" key="9">
    <source>
        <dbReference type="EMBL" id="MDR6550870.1"/>
    </source>
</evidence>
<feature type="transmembrane region" description="Helical" evidence="7">
    <location>
        <begin position="77"/>
        <end position="96"/>
    </location>
</feature>
<accession>A0ABU1NTR6</accession>
<dbReference type="Pfam" id="PF00528">
    <property type="entry name" value="BPD_transp_1"/>
    <property type="match status" value="1"/>
</dbReference>
<dbReference type="InterPro" id="IPR000515">
    <property type="entry name" value="MetI-like"/>
</dbReference>
<dbReference type="PANTHER" id="PTHR43744:SF9">
    <property type="entry name" value="POLYGALACTURONAN_RHAMNOGALACTURONAN TRANSPORT SYSTEM PERMEASE PROTEIN YTCP"/>
    <property type="match status" value="1"/>
</dbReference>
<evidence type="ECO:0000256" key="1">
    <source>
        <dbReference type="ARBA" id="ARBA00004651"/>
    </source>
</evidence>
<feature type="transmembrane region" description="Helical" evidence="7">
    <location>
        <begin position="12"/>
        <end position="30"/>
    </location>
</feature>
<dbReference type="PANTHER" id="PTHR43744">
    <property type="entry name" value="ABC TRANSPORTER PERMEASE PROTEIN MG189-RELATED-RELATED"/>
    <property type="match status" value="1"/>
</dbReference>
<dbReference type="InterPro" id="IPR035906">
    <property type="entry name" value="MetI-like_sf"/>
</dbReference>
<dbReference type="CDD" id="cd06261">
    <property type="entry name" value="TM_PBP2"/>
    <property type="match status" value="1"/>
</dbReference>
<name>A0ABU1NTR6_9BACL</name>
<dbReference type="Gene3D" id="1.10.3720.10">
    <property type="entry name" value="MetI-like"/>
    <property type="match status" value="1"/>
</dbReference>
<dbReference type="Proteomes" id="UP001267290">
    <property type="component" value="Unassembled WGS sequence"/>
</dbReference>
<evidence type="ECO:0000256" key="2">
    <source>
        <dbReference type="ARBA" id="ARBA00022448"/>
    </source>
</evidence>
<protein>
    <submittedName>
        <fullName evidence="9">Aldouronate transport system permease protein</fullName>
    </submittedName>
</protein>
<dbReference type="EMBL" id="JAVDSB010000002">
    <property type="protein sequence ID" value="MDR6550870.1"/>
    <property type="molecule type" value="Genomic_DNA"/>
</dbReference>
<comment type="caution">
    <text evidence="9">The sequence shown here is derived from an EMBL/GenBank/DDBJ whole genome shotgun (WGS) entry which is preliminary data.</text>
</comment>
<keyword evidence="6 7" id="KW-0472">Membrane</keyword>
<evidence type="ECO:0000256" key="3">
    <source>
        <dbReference type="ARBA" id="ARBA00022475"/>
    </source>
</evidence>
<evidence type="ECO:0000256" key="5">
    <source>
        <dbReference type="ARBA" id="ARBA00022989"/>
    </source>
</evidence>
<proteinExistence type="inferred from homology"/>
<keyword evidence="5 7" id="KW-1133">Transmembrane helix</keyword>
<feature type="domain" description="ABC transmembrane type-1" evidence="8">
    <location>
        <begin position="73"/>
        <end position="275"/>
    </location>
</feature>
<sequence length="290" mass="32813">MQQTKGERIFEHVNLLLLCLFGLITLYPFLYVVTVSLSEAADIYKTGFQIIPLNPTLEAYRKVVNDPQLVVAYTNTILRTVVGSFVAMLLTAMTAYPISRPGFPLKSTIMKLFVFSMMFSGGTIPSYLLMKQLHLIDTFWVLILPGAVSAYNVIVMRNFFQSISAEIMESAKMDGASEWGIFMRIVIPLSAPVLAVIGLWVVVFHWNAWFDAMIYTNSKSREVLQLFLRHRVIDRTVNLAQEYNLVEVTKVTPENLKAAMILTISFPILLAYPFIQRFFVKGIMMGSVKG</sequence>
<keyword evidence="2 7" id="KW-0813">Transport</keyword>
<reference evidence="9 10" key="1">
    <citation type="submission" date="2023-07" db="EMBL/GenBank/DDBJ databases">
        <title>Sorghum-associated microbial communities from plants grown in Nebraska, USA.</title>
        <authorList>
            <person name="Schachtman D."/>
        </authorList>
    </citation>
    <scope>NUCLEOTIDE SEQUENCE [LARGE SCALE GENOMIC DNA]</scope>
    <source>
        <strain evidence="9 10">CC258</strain>
    </source>
</reference>
<evidence type="ECO:0000259" key="8">
    <source>
        <dbReference type="PROSITE" id="PS50928"/>
    </source>
</evidence>
<comment type="similarity">
    <text evidence="7">Belongs to the binding-protein-dependent transport system permease family.</text>
</comment>
<gene>
    <name evidence="9" type="ORF">J2736_002057</name>
</gene>
<comment type="subcellular location">
    <subcellularLocation>
        <location evidence="1 7">Cell membrane</location>
        <topology evidence="1 7">Multi-pass membrane protein</topology>
    </subcellularLocation>
</comment>
<keyword evidence="3" id="KW-1003">Cell membrane</keyword>
<dbReference type="RefSeq" id="WP_310226049.1">
    <property type="nucleotide sequence ID" value="NZ_JAVDSB010000002.1"/>
</dbReference>